<dbReference type="AlphaFoldDB" id="A0A6V7TDL5"/>
<reference evidence="1 2" key="1">
    <citation type="submission" date="2020-08" db="EMBL/GenBank/DDBJ databases">
        <authorList>
            <person name="Ramaprasad A."/>
        </authorList>
    </citation>
    <scope>NUCLEOTIDE SEQUENCE [LARGE SCALE GENOMIC DNA]</scope>
</reference>
<dbReference type="EMBL" id="LR865435">
    <property type="protein sequence ID" value="CAD2112537.1"/>
    <property type="molecule type" value="Genomic_DNA"/>
</dbReference>
<sequence length="69" mass="8022">MNEAVKQIEYHATSKDGYEVYAQSPNDSISYYVKKFDAQTDILKVNLNIYASSQYNDIISRLWDPNIKL</sequence>
<evidence type="ECO:0000313" key="2">
    <source>
        <dbReference type="Proteomes" id="UP000515697"/>
    </source>
</evidence>
<evidence type="ECO:0000313" key="1">
    <source>
        <dbReference type="EMBL" id="CAD2112537.1"/>
    </source>
</evidence>
<accession>A0A6V7TDL5</accession>
<protein>
    <submittedName>
        <fullName evidence="1">Fam-a protein</fullName>
    </submittedName>
</protein>
<name>A0A6V7TDL5_PLAVN</name>
<dbReference type="VEuPathDB" id="PlasmoDB:PVSEL_1400170"/>
<gene>
    <name evidence="1" type="ORF">PVSEL_1400170</name>
</gene>
<organism evidence="1 2">
    <name type="scientific">Plasmodium vinckei</name>
    <dbReference type="NCBI Taxonomy" id="5860"/>
    <lineage>
        <taxon>Eukaryota</taxon>
        <taxon>Sar</taxon>
        <taxon>Alveolata</taxon>
        <taxon>Apicomplexa</taxon>
        <taxon>Aconoidasida</taxon>
        <taxon>Haemosporida</taxon>
        <taxon>Plasmodiidae</taxon>
        <taxon>Plasmodium</taxon>
        <taxon>Plasmodium (Vinckeia)</taxon>
    </lineage>
</organism>
<proteinExistence type="predicted"/>
<dbReference type="Proteomes" id="UP000515697">
    <property type="component" value="Chromosome PVSEL_14"/>
</dbReference>